<keyword evidence="2" id="KW-1185">Reference proteome</keyword>
<sequence>MAAAESVRICCRFRYSKLKYCFLLEPWQWPKLRRPTFSVRHFLSDAGECRPVLSVAMICPAFSKVPQIELVLAHSCRISIVVFALMQALMLNGLMVKSECCARDIFYYIRDWSIPKETSIVRRFGVQDSSNFHVVTIADGCVDMLFHVSLGCKV</sequence>
<name>A0ABR0AQC4_9CRUS</name>
<reference evidence="1 2" key="1">
    <citation type="journal article" date="2023" name="Nucleic Acids Res.">
        <title>The hologenome of Daphnia magna reveals possible DNA methylation and microbiome-mediated evolution of the host genome.</title>
        <authorList>
            <person name="Chaturvedi A."/>
            <person name="Li X."/>
            <person name="Dhandapani V."/>
            <person name="Marshall H."/>
            <person name="Kissane S."/>
            <person name="Cuenca-Cambronero M."/>
            <person name="Asole G."/>
            <person name="Calvet F."/>
            <person name="Ruiz-Romero M."/>
            <person name="Marangio P."/>
            <person name="Guigo R."/>
            <person name="Rago D."/>
            <person name="Mirbahai L."/>
            <person name="Eastwood N."/>
            <person name="Colbourne J.K."/>
            <person name="Zhou J."/>
            <person name="Mallon E."/>
            <person name="Orsini L."/>
        </authorList>
    </citation>
    <scope>NUCLEOTIDE SEQUENCE [LARGE SCALE GENOMIC DNA]</scope>
    <source>
        <strain evidence="1">LRV0_1</strain>
    </source>
</reference>
<proteinExistence type="predicted"/>
<dbReference type="EMBL" id="JAOYFB010000038">
    <property type="protein sequence ID" value="KAK4027330.1"/>
    <property type="molecule type" value="Genomic_DNA"/>
</dbReference>
<gene>
    <name evidence="1" type="ORF">OUZ56_016340</name>
</gene>
<protein>
    <submittedName>
        <fullName evidence="1">Uncharacterized protein</fullName>
    </submittedName>
</protein>
<evidence type="ECO:0000313" key="1">
    <source>
        <dbReference type="EMBL" id="KAK4027330.1"/>
    </source>
</evidence>
<organism evidence="1 2">
    <name type="scientific">Daphnia magna</name>
    <dbReference type="NCBI Taxonomy" id="35525"/>
    <lineage>
        <taxon>Eukaryota</taxon>
        <taxon>Metazoa</taxon>
        <taxon>Ecdysozoa</taxon>
        <taxon>Arthropoda</taxon>
        <taxon>Crustacea</taxon>
        <taxon>Branchiopoda</taxon>
        <taxon>Diplostraca</taxon>
        <taxon>Cladocera</taxon>
        <taxon>Anomopoda</taxon>
        <taxon>Daphniidae</taxon>
        <taxon>Daphnia</taxon>
    </lineage>
</organism>
<evidence type="ECO:0000313" key="2">
    <source>
        <dbReference type="Proteomes" id="UP001234178"/>
    </source>
</evidence>
<dbReference type="Proteomes" id="UP001234178">
    <property type="component" value="Unassembled WGS sequence"/>
</dbReference>
<comment type="caution">
    <text evidence="1">The sequence shown here is derived from an EMBL/GenBank/DDBJ whole genome shotgun (WGS) entry which is preliminary data.</text>
</comment>
<accession>A0ABR0AQC4</accession>